<keyword evidence="2" id="KW-1185">Reference proteome</keyword>
<accession>A0A3E1NLU9</accession>
<dbReference type="AlphaFoldDB" id="A0A3E1NLU9"/>
<dbReference type="EMBL" id="QTJU01000002">
    <property type="protein sequence ID" value="RFM28893.1"/>
    <property type="molecule type" value="Genomic_DNA"/>
</dbReference>
<evidence type="ECO:0000313" key="2">
    <source>
        <dbReference type="Proteomes" id="UP000261284"/>
    </source>
</evidence>
<proteinExistence type="predicted"/>
<gene>
    <name evidence="1" type="ORF">DXN05_08995</name>
</gene>
<reference evidence="1 2" key="1">
    <citation type="submission" date="2018-08" db="EMBL/GenBank/DDBJ databases">
        <title>Chitinophagaceae sp. K23C18032701, a novel bacterium isolated from forest soil.</title>
        <authorList>
            <person name="Wang C."/>
        </authorList>
    </citation>
    <scope>NUCLEOTIDE SEQUENCE [LARGE SCALE GENOMIC DNA]</scope>
    <source>
        <strain evidence="1 2">K23C18032701</strain>
    </source>
</reference>
<name>A0A3E1NLU9_9BACT</name>
<organism evidence="1 2">
    <name type="scientific">Deminuibacter soli</name>
    <dbReference type="NCBI Taxonomy" id="2291815"/>
    <lineage>
        <taxon>Bacteria</taxon>
        <taxon>Pseudomonadati</taxon>
        <taxon>Bacteroidota</taxon>
        <taxon>Chitinophagia</taxon>
        <taxon>Chitinophagales</taxon>
        <taxon>Chitinophagaceae</taxon>
        <taxon>Deminuibacter</taxon>
    </lineage>
</organism>
<sequence length="71" mass="7687">MVSDLGGYRSGIGTSTVEMIIANALFGAEIVAGEDTGQQRTGSGIMGELYKKRPPFVRLHGRHITKTYCKN</sequence>
<protein>
    <submittedName>
        <fullName evidence="1">Uncharacterized protein</fullName>
    </submittedName>
</protein>
<dbReference type="Proteomes" id="UP000261284">
    <property type="component" value="Unassembled WGS sequence"/>
</dbReference>
<evidence type="ECO:0000313" key="1">
    <source>
        <dbReference type="EMBL" id="RFM28893.1"/>
    </source>
</evidence>
<comment type="caution">
    <text evidence="1">The sequence shown here is derived from an EMBL/GenBank/DDBJ whole genome shotgun (WGS) entry which is preliminary data.</text>
</comment>